<feature type="repeat" description="ANK" evidence="2">
    <location>
        <begin position="620"/>
        <end position="652"/>
    </location>
</feature>
<dbReference type="AlphaFoldDB" id="A0A9P1GXZ5"/>
<keyword evidence="6" id="KW-1185">Reference proteome</keyword>
<name>A0A9P1GXZ5_9PEZI</name>
<dbReference type="SMART" id="SM00248">
    <property type="entry name" value="ANK"/>
    <property type="match status" value="8"/>
</dbReference>
<keyword evidence="2" id="KW-0040">ANK repeat</keyword>
<evidence type="ECO:0000259" key="3">
    <source>
        <dbReference type="Pfam" id="PF06985"/>
    </source>
</evidence>
<dbReference type="SUPFAM" id="SSF48403">
    <property type="entry name" value="Ankyrin repeat"/>
    <property type="match status" value="1"/>
</dbReference>
<proteinExistence type="predicted"/>
<accession>A0A9P1GXZ5</accession>
<dbReference type="OrthoDB" id="194358at2759"/>
<feature type="repeat" description="ANK" evidence="2">
    <location>
        <begin position="587"/>
        <end position="619"/>
    </location>
</feature>
<feature type="repeat" description="ANK" evidence="2">
    <location>
        <begin position="554"/>
        <end position="586"/>
    </location>
</feature>
<dbReference type="InterPro" id="IPR010730">
    <property type="entry name" value="HET"/>
</dbReference>
<feature type="repeat" description="ANK" evidence="2">
    <location>
        <begin position="521"/>
        <end position="553"/>
    </location>
</feature>
<evidence type="ECO:0000256" key="1">
    <source>
        <dbReference type="ARBA" id="ARBA00022737"/>
    </source>
</evidence>
<keyword evidence="1" id="KW-0677">Repeat</keyword>
<dbReference type="PANTHER" id="PTHR10622:SF13">
    <property type="entry name" value="NACHT DOMAIN-CONTAINING PROTEIN"/>
    <property type="match status" value="1"/>
</dbReference>
<dbReference type="InterPro" id="IPR002110">
    <property type="entry name" value="Ankyrin_rpt"/>
</dbReference>
<dbReference type="PROSITE" id="PS50088">
    <property type="entry name" value="ANK_REPEAT"/>
    <property type="match status" value="7"/>
</dbReference>
<dbReference type="PANTHER" id="PTHR10622">
    <property type="entry name" value="HET DOMAIN-CONTAINING PROTEIN"/>
    <property type="match status" value="1"/>
</dbReference>
<reference evidence="5" key="1">
    <citation type="submission" date="2022-11" db="EMBL/GenBank/DDBJ databases">
        <authorList>
            <person name="Scott C."/>
            <person name="Bruce N."/>
        </authorList>
    </citation>
    <scope>NUCLEOTIDE SEQUENCE</scope>
</reference>
<organism evidence="5 6">
    <name type="scientific">Parascedosporium putredinis</name>
    <dbReference type="NCBI Taxonomy" id="1442378"/>
    <lineage>
        <taxon>Eukaryota</taxon>
        <taxon>Fungi</taxon>
        <taxon>Dikarya</taxon>
        <taxon>Ascomycota</taxon>
        <taxon>Pezizomycotina</taxon>
        <taxon>Sordariomycetes</taxon>
        <taxon>Hypocreomycetidae</taxon>
        <taxon>Microascales</taxon>
        <taxon>Microascaceae</taxon>
        <taxon>Parascedosporium</taxon>
    </lineage>
</organism>
<dbReference type="Pfam" id="PF00023">
    <property type="entry name" value="Ank"/>
    <property type="match status" value="2"/>
</dbReference>
<feature type="repeat" description="ANK" evidence="2">
    <location>
        <begin position="719"/>
        <end position="751"/>
    </location>
</feature>
<sequence>MKSAPTDWLANRFNQAVAGGEVGKNNAEEVTFKDIQEGTWRTKPAAHKIEFCANQASRDNLQYFWVDTCCIDKSTMDEVQESINSMFRWYRNATQCYVYLSDVSMNNPVGSDGVELSWEDAFRTSKWFTRGWTLQELLAPESVKFFSQESLYIGDKKSLQLAIHDITTIPTPALQKADSLNQFHADERLRWAETRETTREEDWVYCLLGIFGIFMPLNYGEGKDNAIKRLRMEIGNIPKRQARYLADEVLPSAALRTTCYFFFKEDFEDQRSSVIALRSILHQIFDHYPGFFSSQVLEKLQDKGDTLLNSFGDLWEMLLSAVDMDLVPEIRFRDDIRQLCGLFVVIVDSKIYLLHQTAREFLVPPALTESPSPACSIVAKWEYSFHPKESNRILAEICLQRLALKDLNGAYYKHDGRGTMPLIHAFAANIFGEYSANQWASHFRETNWDTDHPTVLKATSCCRLDPQRIGWLDIYTDHLYRTKEVRSDDAPVIIASYLGLSPVVERLLRGVNNINTIIGWGSRTAAFWASAGGYHATLQLLLEAGADVNIHDENRSTPLHKASRAGHGSIVQQLLKAGADINIQDRYKSTPLHLASEAGYSSIVQQLIEAGADMNILNQMGSTPLHHAFNAGYGSIIQQLLKAGADVNIQDKYRSTPLHQASKADNSFIVQQLIEAGADVNIYNRIGSTPLHLASKAGHSFIVQKLLEAGANANTYNRIGSTPLHQASEAGYGSIVQQLLIAGAEVNHHTTPVLALMFAISLKMA</sequence>
<dbReference type="InterPro" id="IPR036770">
    <property type="entry name" value="Ankyrin_rpt-contain_sf"/>
</dbReference>
<dbReference type="InterPro" id="IPR056884">
    <property type="entry name" value="NPHP3-like_N"/>
</dbReference>
<evidence type="ECO:0008006" key="7">
    <source>
        <dbReference type="Google" id="ProtNLM"/>
    </source>
</evidence>
<dbReference type="Gene3D" id="1.25.40.20">
    <property type="entry name" value="Ankyrin repeat-containing domain"/>
    <property type="match status" value="2"/>
</dbReference>
<dbReference type="PROSITE" id="PS50297">
    <property type="entry name" value="ANK_REP_REGION"/>
    <property type="match status" value="6"/>
</dbReference>
<evidence type="ECO:0000313" key="6">
    <source>
        <dbReference type="Proteomes" id="UP000838763"/>
    </source>
</evidence>
<dbReference type="Pfam" id="PF12796">
    <property type="entry name" value="Ank_2"/>
    <property type="match status" value="2"/>
</dbReference>
<feature type="domain" description="Heterokaryon incompatibility" evidence="3">
    <location>
        <begin position="48"/>
        <end position="105"/>
    </location>
</feature>
<evidence type="ECO:0000256" key="2">
    <source>
        <dbReference type="PROSITE-ProRule" id="PRU00023"/>
    </source>
</evidence>
<gene>
    <name evidence="5" type="ORF">PPNO1_LOCUS2153</name>
</gene>
<feature type="domain" description="Nephrocystin 3-like N-terminal" evidence="4">
    <location>
        <begin position="254"/>
        <end position="322"/>
    </location>
</feature>
<dbReference type="EMBL" id="CALLCH030000004">
    <property type="protein sequence ID" value="CAI4212390.1"/>
    <property type="molecule type" value="Genomic_DNA"/>
</dbReference>
<feature type="repeat" description="ANK" evidence="2">
    <location>
        <begin position="653"/>
        <end position="685"/>
    </location>
</feature>
<dbReference type="Pfam" id="PF06985">
    <property type="entry name" value="HET"/>
    <property type="match status" value="1"/>
</dbReference>
<dbReference type="PRINTS" id="PR01415">
    <property type="entry name" value="ANKYRIN"/>
</dbReference>
<dbReference type="Proteomes" id="UP000838763">
    <property type="component" value="Unassembled WGS sequence"/>
</dbReference>
<dbReference type="Pfam" id="PF24883">
    <property type="entry name" value="NPHP3_N"/>
    <property type="match status" value="1"/>
</dbReference>
<comment type="caution">
    <text evidence="5">The sequence shown here is derived from an EMBL/GenBank/DDBJ whole genome shotgun (WGS) entry which is preliminary data.</text>
</comment>
<protein>
    <recommendedName>
        <fullName evidence="7">Heterokaryon incompatibility domain-containing protein</fullName>
    </recommendedName>
</protein>
<evidence type="ECO:0000259" key="4">
    <source>
        <dbReference type="Pfam" id="PF24883"/>
    </source>
</evidence>
<evidence type="ECO:0000313" key="5">
    <source>
        <dbReference type="EMBL" id="CAI4212390.1"/>
    </source>
</evidence>
<feature type="repeat" description="ANK" evidence="2">
    <location>
        <begin position="686"/>
        <end position="718"/>
    </location>
</feature>